<evidence type="ECO:0000256" key="2">
    <source>
        <dbReference type="ARBA" id="ARBA00007925"/>
    </source>
</evidence>
<protein>
    <recommendedName>
        <fullName evidence="3">Mini-chromosome maintenance complex-binding protein</fullName>
    </recommendedName>
</protein>
<dbReference type="AlphaFoldDB" id="A0A835CNX4"/>
<comment type="caution">
    <text evidence="6">The sequence shown here is derived from an EMBL/GenBank/DDBJ whole genome shotgun (WGS) entry which is preliminary data.</text>
</comment>
<comment type="subcellular location">
    <subcellularLocation>
        <location evidence="1">Nucleus</location>
    </subcellularLocation>
</comment>
<proteinExistence type="inferred from homology"/>
<evidence type="ECO:0000256" key="5">
    <source>
        <dbReference type="SAM" id="MobiDB-lite"/>
    </source>
</evidence>
<feature type="compositionally biased region" description="Basic and acidic residues" evidence="5">
    <location>
        <begin position="171"/>
        <end position="181"/>
    </location>
</feature>
<evidence type="ECO:0000256" key="1">
    <source>
        <dbReference type="ARBA" id="ARBA00004123"/>
    </source>
</evidence>
<reference evidence="6 7" key="1">
    <citation type="submission" date="2020-08" db="EMBL/GenBank/DDBJ databases">
        <title>Aphidius gifuensis genome sequencing and assembly.</title>
        <authorList>
            <person name="Du Z."/>
        </authorList>
    </citation>
    <scope>NUCLEOTIDE SEQUENCE [LARGE SCALE GENOMIC DNA]</scope>
    <source>
        <strain evidence="6">YNYX2018</strain>
        <tissue evidence="6">Adults</tissue>
    </source>
</reference>
<dbReference type="GO" id="GO:0003682">
    <property type="term" value="F:chromatin binding"/>
    <property type="evidence" value="ECO:0007669"/>
    <property type="project" value="TreeGrafter"/>
</dbReference>
<dbReference type="Pfam" id="PF09739">
    <property type="entry name" value="MCM_bind"/>
    <property type="match status" value="1"/>
</dbReference>
<dbReference type="PANTHER" id="PTHR13489">
    <property type="entry name" value="MINI-CHROMOSOME MAINTENANCE COMPLEX-BINDING PROTEIN"/>
    <property type="match status" value="1"/>
</dbReference>
<comment type="similarity">
    <text evidence="2">Belongs to the MCMBP family.</text>
</comment>
<organism evidence="6 7">
    <name type="scientific">Aphidius gifuensis</name>
    <name type="common">Parasitoid wasp</name>
    <dbReference type="NCBI Taxonomy" id="684658"/>
    <lineage>
        <taxon>Eukaryota</taxon>
        <taxon>Metazoa</taxon>
        <taxon>Ecdysozoa</taxon>
        <taxon>Arthropoda</taxon>
        <taxon>Hexapoda</taxon>
        <taxon>Insecta</taxon>
        <taxon>Pterygota</taxon>
        <taxon>Neoptera</taxon>
        <taxon>Endopterygota</taxon>
        <taxon>Hymenoptera</taxon>
        <taxon>Apocrita</taxon>
        <taxon>Ichneumonoidea</taxon>
        <taxon>Braconidae</taxon>
        <taxon>Aphidiinae</taxon>
        <taxon>Aphidius</taxon>
    </lineage>
</organism>
<dbReference type="PANTHER" id="PTHR13489:SF0">
    <property type="entry name" value="MINI-CHROMOSOME MAINTENANCE COMPLEX-BINDING PROTEIN"/>
    <property type="match status" value="1"/>
</dbReference>
<evidence type="ECO:0000313" key="7">
    <source>
        <dbReference type="Proteomes" id="UP000639338"/>
    </source>
</evidence>
<evidence type="ECO:0000313" key="6">
    <source>
        <dbReference type="EMBL" id="KAF7990707.1"/>
    </source>
</evidence>
<gene>
    <name evidence="6" type="ORF">HCN44_000512</name>
</gene>
<accession>A0A835CNX4</accession>
<dbReference type="GO" id="GO:0006261">
    <property type="term" value="P:DNA-templated DNA replication"/>
    <property type="evidence" value="ECO:0007669"/>
    <property type="project" value="TreeGrafter"/>
</dbReference>
<dbReference type="OrthoDB" id="329666at2759"/>
<sequence length="580" mass="65917">MSEVSLFNWTSDYFIKNKSACTNIIENLKDTTEIPSLNAVDIQDLQDGQLVRFRGMVQDMYNPEFYFQSYEVINKKTGEGNVKSGLYKDSASCQEDEDIAMDSEKNITSERQILVVITVPGLNEWAKEKKVKIASKSEQMSSSTSSSTKRPHEESVDEPMDTSAPLHKKEKTNDNTDNKTENKNVFSKEHFLNFPIPSNDGKTCIVKIYDESAQYKLNQILDIIGFISLDPMLSQVSNFDDMMEDAEIQTHHPPASIVPRLHAMKITEIKKNNNINQEIISKAQTIRGDLHMVLSQLLFGDSLVADYVICHLISSVYLRKDFLPLGNFPLNITNFPVDKCPTFAADFYSIISKLVPKSYLFECTLDSLNDLSLIPKKDYESNRLTSGVLQLSDNTHLVIDETKLSAGQLSPAGRQNYEAISGLVVAQKLTYDFKFNNIEYDTDIPVLILSESKSFIPCFMHTPLKIDEETEKLYPQVVEAAGQYLKDENRLNDIRQYLEISRNQSFNLGDDVLEVVQDDFVKLRQSNKTVNADNLNMLLVLARFMALSYGQTSLTVDCWKKTLEMENERLARLPPRKTTL</sequence>
<dbReference type="EMBL" id="JACMRX010000004">
    <property type="protein sequence ID" value="KAF7990707.1"/>
    <property type="molecule type" value="Genomic_DNA"/>
</dbReference>
<dbReference type="Proteomes" id="UP000639338">
    <property type="component" value="Unassembled WGS sequence"/>
</dbReference>
<name>A0A835CNX4_APHGI</name>
<dbReference type="InterPro" id="IPR019140">
    <property type="entry name" value="MCM_complex-bd"/>
</dbReference>
<evidence type="ECO:0000256" key="4">
    <source>
        <dbReference type="ARBA" id="ARBA00023242"/>
    </source>
</evidence>
<keyword evidence="4" id="KW-0539">Nucleus</keyword>
<keyword evidence="7" id="KW-1185">Reference proteome</keyword>
<evidence type="ECO:0000256" key="3">
    <source>
        <dbReference type="ARBA" id="ARBA00015405"/>
    </source>
</evidence>
<feature type="region of interest" description="Disordered" evidence="5">
    <location>
        <begin position="133"/>
        <end position="181"/>
    </location>
</feature>
<dbReference type="GO" id="GO:0005634">
    <property type="term" value="C:nucleus"/>
    <property type="evidence" value="ECO:0007669"/>
    <property type="project" value="UniProtKB-SubCell"/>
</dbReference>